<evidence type="ECO:0000313" key="2">
    <source>
        <dbReference type="EMBL" id="TPW43084.1"/>
    </source>
</evidence>
<dbReference type="EMBL" id="VHQI01000003">
    <property type="protein sequence ID" value="TPW43084.1"/>
    <property type="molecule type" value="Genomic_DNA"/>
</dbReference>
<feature type="region of interest" description="Disordered" evidence="1">
    <location>
        <begin position="1"/>
        <end position="62"/>
    </location>
</feature>
<evidence type="ECO:0000313" key="3">
    <source>
        <dbReference type="Proteomes" id="UP000319523"/>
    </source>
</evidence>
<reference evidence="2 3" key="1">
    <citation type="submission" date="2019-06" db="EMBL/GenBank/DDBJ databases">
        <authorList>
            <person name="Yang Y."/>
        </authorList>
    </citation>
    <scope>NUCLEOTIDE SEQUENCE [LARGE SCALE GENOMIC DNA]</scope>
    <source>
        <strain evidence="2 3">BIT-26</strain>
    </source>
</reference>
<proteinExistence type="predicted"/>
<feature type="compositionally biased region" description="Gly residues" evidence="1">
    <location>
        <begin position="1"/>
        <end position="21"/>
    </location>
</feature>
<gene>
    <name evidence="2" type="ORF">FKM52_05800</name>
</gene>
<keyword evidence="3" id="KW-1185">Reference proteome</keyword>
<dbReference type="AlphaFoldDB" id="A0A506VAP7"/>
<feature type="compositionally biased region" description="Gly residues" evidence="1">
    <location>
        <begin position="35"/>
        <end position="45"/>
    </location>
</feature>
<name>A0A506VAP7_9GAMM</name>
<feature type="compositionally biased region" description="Low complexity" evidence="1">
    <location>
        <begin position="52"/>
        <end position="62"/>
    </location>
</feature>
<feature type="compositionally biased region" description="Low complexity" evidence="1">
    <location>
        <begin position="22"/>
        <end position="34"/>
    </location>
</feature>
<organism evidence="2 3">
    <name type="scientific">Mixta tenebrionis</name>
    <dbReference type="NCBI Taxonomy" id="2562439"/>
    <lineage>
        <taxon>Bacteria</taxon>
        <taxon>Pseudomonadati</taxon>
        <taxon>Pseudomonadota</taxon>
        <taxon>Gammaproteobacteria</taxon>
        <taxon>Enterobacterales</taxon>
        <taxon>Erwiniaceae</taxon>
        <taxon>Mixta</taxon>
    </lineage>
</organism>
<evidence type="ECO:0000256" key="1">
    <source>
        <dbReference type="SAM" id="MobiDB-lite"/>
    </source>
</evidence>
<dbReference type="OrthoDB" id="9996205at2"/>
<protein>
    <submittedName>
        <fullName evidence="2">Uncharacterized protein</fullName>
    </submittedName>
</protein>
<dbReference type="Proteomes" id="UP000319523">
    <property type="component" value="Unassembled WGS sequence"/>
</dbReference>
<comment type="caution">
    <text evidence="2">The sequence shown here is derived from an EMBL/GenBank/DDBJ whole genome shotgun (WGS) entry which is preliminary data.</text>
</comment>
<accession>A0A506VAP7</accession>
<sequence>MSKELGGYGPTAGDYMGGTGGNQNQQTGKNSSVNWGGGSGNGNSGGQRDTTSSSSLSQQISAIQRDPKIKQKLVGILRAARLMNPAATMILGSISPSGMMAVTIDGINADQAKKVGLVGFIMGVEAPGHIGAVGDIDTGHPLNQSGAIIPESKITVDEFVNGYTPAGGWQVVADNSWAGAGPVDAGLVNNAIRSVQVIRKGHNIIRYRTDPFLHPPVFPEKLFCVHARKKKPPVYYAIFFVSLEFVRRVYQISFMIFMKGRWINSRSLASGKTKNFSLVQGGKLE</sequence>
<dbReference type="RefSeq" id="WP_141175262.1">
    <property type="nucleotide sequence ID" value="NZ_JBHUFX010000011.1"/>
</dbReference>